<organism evidence="1 2">
    <name type="scientific">Prevotella corporis</name>
    <dbReference type="NCBI Taxonomy" id="28128"/>
    <lineage>
        <taxon>Bacteria</taxon>
        <taxon>Pseudomonadati</taxon>
        <taxon>Bacteroidota</taxon>
        <taxon>Bacteroidia</taxon>
        <taxon>Bacteroidales</taxon>
        <taxon>Prevotellaceae</taxon>
        <taxon>Prevotella</taxon>
    </lineage>
</organism>
<dbReference type="PATRIC" id="fig|28128.5.peg.473"/>
<accession>A0A133QK29</accession>
<comment type="caution">
    <text evidence="1">The sequence shown here is derived from an EMBL/GenBank/DDBJ whole genome shotgun (WGS) entry which is preliminary data.</text>
</comment>
<proteinExistence type="predicted"/>
<keyword evidence="2" id="KW-1185">Reference proteome</keyword>
<reference evidence="2" key="1">
    <citation type="submission" date="2016-01" db="EMBL/GenBank/DDBJ databases">
        <authorList>
            <person name="Mitreva M."/>
            <person name="Pepin K.H."/>
            <person name="Mihindukulasuriya K.A."/>
            <person name="Fulton R."/>
            <person name="Fronick C."/>
            <person name="O'Laughlin M."/>
            <person name="Miner T."/>
            <person name="Herter B."/>
            <person name="Rosa B.A."/>
            <person name="Cordes M."/>
            <person name="Tomlinson C."/>
            <person name="Wollam A."/>
            <person name="Palsikar V.B."/>
            <person name="Mardis E.R."/>
            <person name="Wilson R.K."/>
        </authorList>
    </citation>
    <scope>NUCLEOTIDE SEQUENCE [LARGE SCALE GENOMIC DNA]</scope>
    <source>
        <strain evidence="2">MJR7716</strain>
    </source>
</reference>
<evidence type="ECO:0000313" key="2">
    <source>
        <dbReference type="Proteomes" id="UP000070533"/>
    </source>
</evidence>
<dbReference type="EMBL" id="LRQG01000019">
    <property type="protein sequence ID" value="KXA43225.1"/>
    <property type="molecule type" value="Genomic_DNA"/>
</dbReference>
<protein>
    <submittedName>
        <fullName evidence="1">Uncharacterized protein</fullName>
    </submittedName>
</protein>
<gene>
    <name evidence="1" type="ORF">HMPREF3226_00470</name>
</gene>
<name>A0A133QK29_9BACT</name>
<sequence length="51" mass="5734">MFDVIIARQRPTNHNSSTIEAVSDYSSNAANIGTILVICKFFDNYLLKNNN</sequence>
<evidence type="ECO:0000313" key="1">
    <source>
        <dbReference type="EMBL" id="KXA43225.1"/>
    </source>
</evidence>
<dbReference type="STRING" id="28128.HMPREF3226_00470"/>
<dbReference type="AlphaFoldDB" id="A0A133QK29"/>
<dbReference type="Proteomes" id="UP000070533">
    <property type="component" value="Unassembled WGS sequence"/>
</dbReference>